<keyword evidence="1" id="KW-0472">Membrane</keyword>
<feature type="transmembrane region" description="Helical" evidence="1">
    <location>
        <begin position="24"/>
        <end position="44"/>
    </location>
</feature>
<dbReference type="Proteomes" id="UP000664495">
    <property type="component" value="Unassembled WGS sequence"/>
</dbReference>
<evidence type="ECO:0000256" key="1">
    <source>
        <dbReference type="SAM" id="Phobius"/>
    </source>
</evidence>
<dbReference type="EMBL" id="JAFLVR010000070">
    <property type="protein sequence ID" value="MBO0454709.1"/>
    <property type="molecule type" value="Genomic_DNA"/>
</dbReference>
<proteinExistence type="predicted"/>
<gene>
    <name evidence="2" type="ORF">JZO85_20805</name>
</gene>
<evidence type="ECO:0000313" key="3">
    <source>
        <dbReference type="Proteomes" id="UP000664495"/>
    </source>
</evidence>
<dbReference type="RefSeq" id="WP_207110436.1">
    <property type="nucleotide sequence ID" value="NZ_JAFLVR010000070.1"/>
</dbReference>
<keyword evidence="1" id="KW-0812">Transmembrane</keyword>
<keyword evidence="3" id="KW-1185">Reference proteome</keyword>
<evidence type="ECO:0000313" key="2">
    <source>
        <dbReference type="EMBL" id="MBO0454709.1"/>
    </source>
</evidence>
<sequence length="138" mass="15554">MSISTISEIKENLVNYLSKWKKQIASGLMLLAVLMLLTIVNRVMPNNSAWLQGGWTNQSTGYSFKAQNAEFTDWIIKCNGTTVLKHAKVAVNSNKKRVVMTDDGNKIEYHAIRTGRKQLKLKVVSNGKTTSLRELKKK</sequence>
<name>A0ABS3HP33_9ENTE</name>
<protein>
    <submittedName>
        <fullName evidence="2">Uncharacterized protein</fullName>
    </submittedName>
</protein>
<keyword evidence="1" id="KW-1133">Transmembrane helix</keyword>
<reference evidence="2 3" key="1">
    <citation type="submission" date="2021-03" db="EMBL/GenBank/DDBJ databases">
        <title>Enterococcal diversity collection.</title>
        <authorList>
            <person name="Gilmore M.S."/>
            <person name="Schwartzman J."/>
            <person name="Van Tyne D."/>
            <person name="Martin M."/>
            <person name="Earl A.M."/>
            <person name="Manson A.L."/>
            <person name="Straub T."/>
            <person name="Salamzade R."/>
            <person name="Saavedra J."/>
            <person name="Lebreton F."/>
            <person name="Prichula J."/>
            <person name="Schaufler K."/>
            <person name="Gaca A."/>
            <person name="Sgardioli B."/>
            <person name="Wagenaar J."/>
            <person name="Strong T."/>
        </authorList>
    </citation>
    <scope>NUCLEOTIDE SEQUENCE [LARGE SCALE GENOMIC DNA]</scope>
    <source>
        <strain evidence="2 3">MJM16</strain>
    </source>
</reference>
<organism evidence="2 3">
    <name type="scientific">Candidatus Enterococcus murrayae</name>
    <dbReference type="NCBI Taxonomy" id="2815321"/>
    <lineage>
        <taxon>Bacteria</taxon>
        <taxon>Bacillati</taxon>
        <taxon>Bacillota</taxon>
        <taxon>Bacilli</taxon>
        <taxon>Lactobacillales</taxon>
        <taxon>Enterococcaceae</taxon>
        <taxon>Enterococcus</taxon>
    </lineage>
</organism>
<comment type="caution">
    <text evidence="2">The sequence shown here is derived from an EMBL/GenBank/DDBJ whole genome shotgun (WGS) entry which is preliminary data.</text>
</comment>
<accession>A0ABS3HP33</accession>